<dbReference type="SUPFAM" id="SSF50494">
    <property type="entry name" value="Trypsin-like serine proteases"/>
    <property type="match status" value="1"/>
</dbReference>
<dbReference type="GO" id="GO:0006508">
    <property type="term" value="P:proteolysis"/>
    <property type="evidence" value="ECO:0007669"/>
    <property type="project" value="UniProtKB-KW"/>
</dbReference>
<sequence length="825" mass="91302">MDYAKSSSIKSSYLPLEEGCMKYVHAASILSLILTVFVSQCYATEIDSSSQTVQPPSESWKDEQKTTTTDESDIVHLKAKTKDNTNDIAFMKPSKFDEHVDEEQYVDNPLLPANTTAKSSHSNVTRTRFSNTTSSANQITPNHTSSCDESTESTSSSNVTCNSTNLLEEHLDIVAMSSNDSHHSALVQKRTAVDSTDDIPSALLISSNLTSPSIYYKLNSQTNENISNKYSSSAASSSDSISESSRSNSLSTSDTSSSDSKSSRSGSSPSISNVSSSDNITNFNKSSSSPSTSDMSSDSFKLTTSSNTSQPDSWRAGRSYHKLYMNENLSNGSSFKIKKETEDYRMLEKRMRQRTRIRRSLYQLPFNDMIYRPLHRRYYIHTSPSSSNHRMDVWEYDQHRRYVRFPLADPFRPSRPVNPPPPAAIWTPPQIPQLPQYTAYQQALPPVPSMGPRSPRLVFRDPVEPGTLQAPFSPNGLQDLTAPEDNRGMSPNDWPDADDGNDNRLCPTGSCEFFLTCWMNSGLIEGACGGGFLYACCLRNNGKAIDRGASSITTNEIQLPSNYGPVINDPRCGVSVAKQQTAQRRIVGGDEAGFGSFPWQAYIRIGSSRCGGTLVNRYHVVTAGHCVARATARQVQVTLGDYVINSAVEPLPAYTFGVRKINVHPYFKFTPQADRFDVAVLRLDRPVQYMPHIAPICLPEKDEDFLGQYGWAAGWGALQAGSRLRPKTLQAVDVPIIDNRQCERWHKSNGINVVIYEEMMCAGYRGGLKDSCQGDSGGPLMLEKTGRWYLIGIVSAGYSCAQRGQPGIYHRVAHTVDWISYIVNS</sequence>
<dbReference type="EMBL" id="JBBCAQ010000010">
    <property type="protein sequence ID" value="KAK7601260.1"/>
    <property type="molecule type" value="Genomic_DNA"/>
</dbReference>
<reference evidence="5 6" key="1">
    <citation type="submission" date="2024-03" db="EMBL/GenBank/DDBJ databases">
        <title>Adaptation during the transition from Ophiocordyceps entomopathogen to insect associate is accompanied by gene loss and intensified selection.</title>
        <authorList>
            <person name="Ward C.M."/>
            <person name="Onetto C.A."/>
            <person name="Borneman A.R."/>
        </authorList>
    </citation>
    <scope>NUCLEOTIDE SEQUENCE [LARGE SCALE GENOMIC DNA]</scope>
    <source>
        <strain evidence="5">AWRI1</strain>
        <tissue evidence="5">Single Adult Female</tissue>
    </source>
</reference>
<gene>
    <name evidence="5" type="ORF">V9T40_008701</name>
</gene>
<dbReference type="CDD" id="cd00190">
    <property type="entry name" value="Tryp_SPc"/>
    <property type="match status" value="1"/>
</dbReference>
<feature type="region of interest" description="Disordered" evidence="3">
    <location>
        <begin position="48"/>
        <end position="72"/>
    </location>
</feature>
<keyword evidence="2" id="KW-0645">Protease</keyword>
<dbReference type="InterPro" id="IPR009003">
    <property type="entry name" value="Peptidase_S1_PA"/>
</dbReference>
<dbReference type="Gene3D" id="2.40.10.10">
    <property type="entry name" value="Trypsin-like serine proteases"/>
    <property type="match status" value="1"/>
</dbReference>
<dbReference type="FunFam" id="2.40.10.10:FF:000072">
    <property type="entry name" value="CLIP-domain serine protease"/>
    <property type="match status" value="1"/>
</dbReference>
<feature type="domain" description="Peptidase S1" evidence="4">
    <location>
        <begin position="586"/>
        <end position="824"/>
    </location>
</feature>
<dbReference type="PRINTS" id="PR00722">
    <property type="entry name" value="CHYMOTRYPSIN"/>
</dbReference>
<accession>A0AAN9TLD6</accession>
<feature type="region of interest" description="Disordered" evidence="3">
    <location>
        <begin position="464"/>
        <end position="492"/>
    </location>
</feature>
<evidence type="ECO:0000313" key="5">
    <source>
        <dbReference type="EMBL" id="KAK7601260.1"/>
    </source>
</evidence>
<feature type="compositionally biased region" description="Low complexity" evidence="3">
    <location>
        <begin position="228"/>
        <end position="279"/>
    </location>
</feature>
<evidence type="ECO:0000256" key="2">
    <source>
        <dbReference type="RuleBase" id="RU363034"/>
    </source>
</evidence>
<dbReference type="InterPro" id="IPR033116">
    <property type="entry name" value="TRYPSIN_SER"/>
</dbReference>
<evidence type="ECO:0000256" key="1">
    <source>
        <dbReference type="ARBA" id="ARBA00023157"/>
    </source>
</evidence>
<feature type="compositionally biased region" description="Low complexity" evidence="3">
    <location>
        <begin position="286"/>
        <end position="299"/>
    </location>
</feature>
<dbReference type="Pfam" id="PF00089">
    <property type="entry name" value="Trypsin"/>
    <property type="match status" value="1"/>
</dbReference>
<feature type="compositionally biased region" description="Low complexity" evidence="3">
    <location>
        <begin position="144"/>
        <end position="160"/>
    </location>
</feature>
<feature type="compositionally biased region" description="Polar residues" evidence="3">
    <location>
        <begin position="300"/>
        <end position="312"/>
    </location>
</feature>
<dbReference type="SMART" id="SM00020">
    <property type="entry name" value="Tryp_SPc"/>
    <property type="match status" value="1"/>
</dbReference>
<dbReference type="InterPro" id="IPR018114">
    <property type="entry name" value="TRYPSIN_HIS"/>
</dbReference>
<feature type="compositionally biased region" description="Polar residues" evidence="3">
    <location>
        <begin position="113"/>
        <end position="143"/>
    </location>
</feature>
<dbReference type="PROSITE" id="PS00134">
    <property type="entry name" value="TRYPSIN_HIS"/>
    <property type="match status" value="1"/>
</dbReference>
<dbReference type="InterPro" id="IPR001254">
    <property type="entry name" value="Trypsin_dom"/>
</dbReference>
<proteinExistence type="predicted"/>
<comment type="caution">
    <text evidence="5">The sequence shown here is derived from an EMBL/GenBank/DDBJ whole genome shotgun (WGS) entry which is preliminary data.</text>
</comment>
<dbReference type="PANTHER" id="PTHR24252:SF10">
    <property type="entry name" value="SERINE PROTEASE 56"/>
    <property type="match status" value="1"/>
</dbReference>
<keyword evidence="6" id="KW-1185">Reference proteome</keyword>
<feature type="compositionally biased region" description="Polar residues" evidence="3">
    <location>
        <begin position="48"/>
        <end position="57"/>
    </location>
</feature>
<feature type="region of interest" description="Disordered" evidence="3">
    <location>
        <begin position="228"/>
        <end position="315"/>
    </location>
</feature>
<keyword evidence="2" id="KW-0720">Serine protease</keyword>
<evidence type="ECO:0000259" key="4">
    <source>
        <dbReference type="PROSITE" id="PS50240"/>
    </source>
</evidence>
<dbReference type="InterPro" id="IPR043504">
    <property type="entry name" value="Peptidase_S1_PA_chymotrypsin"/>
</dbReference>
<dbReference type="Proteomes" id="UP001367676">
    <property type="component" value="Unassembled WGS sequence"/>
</dbReference>
<evidence type="ECO:0000313" key="6">
    <source>
        <dbReference type="Proteomes" id="UP001367676"/>
    </source>
</evidence>
<dbReference type="AlphaFoldDB" id="A0AAN9TLD6"/>
<dbReference type="PROSITE" id="PS00135">
    <property type="entry name" value="TRYPSIN_SER"/>
    <property type="match status" value="1"/>
</dbReference>
<protein>
    <recommendedName>
        <fullName evidence="4">Peptidase S1 domain-containing protein</fullName>
    </recommendedName>
</protein>
<dbReference type="InterPro" id="IPR001314">
    <property type="entry name" value="Peptidase_S1A"/>
</dbReference>
<dbReference type="PANTHER" id="PTHR24252">
    <property type="entry name" value="ACROSIN-RELATED"/>
    <property type="match status" value="1"/>
</dbReference>
<organism evidence="5 6">
    <name type="scientific">Parthenolecanium corni</name>
    <dbReference type="NCBI Taxonomy" id="536013"/>
    <lineage>
        <taxon>Eukaryota</taxon>
        <taxon>Metazoa</taxon>
        <taxon>Ecdysozoa</taxon>
        <taxon>Arthropoda</taxon>
        <taxon>Hexapoda</taxon>
        <taxon>Insecta</taxon>
        <taxon>Pterygota</taxon>
        <taxon>Neoptera</taxon>
        <taxon>Paraneoptera</taxon>
        <taxon>Hemiptera</taxon>
        <taxon>Sternorrhyncha</taxon>
        <taxon>Coccoidea</taxon>
        <taxon>Coccidae</taxon>
        <taxon>Parthenolecanium</taxon>
    </lineage>
</organism>
<evidence type="ECO:0000256" key="3">
    <source>
        <dbReference type="SAM" id="MobiDB-lite"/>
    </source>
</evidence>
<keyword evidence="1" id="KW-1015">Disulfide bond</keyword>
<feature type="region of interest" description="Disordered" evidence="3">
    <location>
        <begin position="112"/>
        <end position="160"/>
    </location>
</feature>
<name>A0AAN9TLD6_9HEMI</name>
<dbReference type="GO" id="GO:0004252">
    <property type="term" value="F:serine-type endopeptidase activity"/>
    <property type="evidence" value="ECO:0007669"/>
    <property type="project" value="InterPro"/>
</dbReference>
<keyword evidence="2" id="KW-0378">Hydrolase</keyword>
<dbReference type="PROSITE" id="PS50240">
    <property type="entry name" value="TRYPSIN_DOM"/>
    <property type="match status" value="1"/>
</dbReference>